<organism evidence="6 7">
    <name type="scientific">Desmophyllum pertusum</name>
    <dbReference type="NCBI Taxonomy" id="174260"/>
    <lineage>
        <taxon>Eukaryota</taxon>
        <taxon>Metazoa</taxon>
        <taxon>Cnidaria</taxon>
        <taxon>Anthozoa</taxon>
        <taxon>Hexacorallia</taxon>
        <taxon>Scleractinia</taxon>
        <taxon>Caryophylliina</taxon>
        <taxon>Caryophylliidae</taxon>
        <taxon>Desmophyllum</taxon>
    </lineage>
</organism>
<keyword evidence="5" id="KW-1133">Transmembrane helix</keyword>
<keyword evidence="6" id="KW-0675">Receptor</keyword>
<dbReference type="Pfam" id="PF13637">
    <property type="entry name" value="Ank_4"/>
    <property type="match status" value="1"/>
</dbReference>
<evidence type="ECO:0000313" key="6">
    <source>
        <dbReference type="EMBL" id="KAJ7373028.1"/>
    </source>
</evidence>
<dbReference type="InterPro" id="IPR036770">
    <property type="entry name" value="Ankyrin_rpt-contain_sf"/>
</dbReference>
<evidence type="ECO:0000256" key="2">
    <source>
        <dbReference type="ARBA" id="ARBA00023043"/>
    </source>
</evidence>
<dbReference type="PROSITE" id="PS50088">
    <property type="entry name" value="ANK_REPEAT"/>
    <property type="match status" value="7"/>
</dbReference>
<feature type="repeat" description="ANK" evidence="3">
    <location>
        <begin position="345"/>
        <end position="377"/>
    </location>
</feature>
<keyword evidence="5" id="KW-0472">Membrane</keyword>
<reference evidence="6" key="1">
    <citation type="submission" date="2023-01" db="EMBL/GenBank/DDBJ databases">
        <title>Genome assembly of the deep-sea coral Lophelia pertusa.</title>
        <authorList>
            <person name="Herrera S."/>
            <person name="Cordes E."/>
        </authorList>
    </citation>
    <scope>NUCLEOTIDE SEQUENCE</scope>
    <source>
        <strain evidence="6">USNM1676648</strain>
        <tissue evidence="6">Polyp</tissue>
    </source>
</reference>
<feature type="non-terminal residue" evidence="6">
    <location>
        <position position="787"/>
    </location>
</feature>
<evidence type="ECO:0000256" key="1">
    <source>
        <dbReference type="ARBA" id="ARBA00022737"/>
    </source>
</evidence>
<dbReference type="OrthoDB" id="539213at2759"/>
<keyword evidence="1" id="KW-0677">Repeat</keyword>
<name>A0A9W9Z3G3_9CNID</name>
<dbReference type="PRINTS" id="PR01415">
    <property type="entry name" value="ANKYRIN"/>
</dbReference>
<keyword evidence="5" id="KW-0812">Transmembrane</keyword>
<dbReference type="SMART" id="SM00248">
    <property type="entry name" value="ANK"/>
    <property type="match status" value="14"/>
</dbReference>
<dbReference type="EMBL" id="MU826833">
    <property type="protein sequence ID" value="KAJ7373028.1"/>
    <property type="molecule type" value="Genomic_DNA"/>
</dbReference>
<gene>
    <name evidence="6" type="primary">TRPA1_17</name>
    <name evidence="6" type="ORF">OS493_015501</name>
</gene>
<feature type="region of interest" description="Disordered" evidence="4">
    <location>
        <begin position="1"/>
        <end position="20"/>
    </location>
</feature>
<comment type="caution">
    <text evidence="6">The sequence shown here is derived from an EMBL/GenBank/DDBJ whole genome shotgun (WGS) entry which is preliminary data.</text>
</comment>
<dbReference type="PANTHER" id="PTHR24123:SF33">
    <property type="entry name" value="PROTEIN HOS4"/>
    <property type="match status" value="1"/>
</dbReference>
<evidence type="ECO:0000313" key="7">
    <source>
        <dbReference type="Proteomes" id="UP001163046"/>
    </source>
</evidence>
<dbReference type="InterPro" id="IPR051165">
    <property type="entry name" value="Multifunctional_ANK_Repeat"/>
</dbReference>
<dbReference type="Proteomes" id="UP001163046">
    <property type="component" value="Unassembled WGS sequence"/>
</dbReference>
<feature type="repeat" description="ANK" evidence="3">
    <location>
        <begin position="161"/>
        <end position="193"/>
    </location>
</feature>
<accession>A0A9W9Z3G3</accession>
<keyword evidence="2 3" id="KW-0040">ANK repeat</keyword>
<feature type="repeat" description="ANK" evidence="3">
    <location>
        <begin position="481"/>
        <end position="513"/>
    </location>
</feature>
<dbReference type="Pfam" id="PF12796">
    <property type="entry name" value="Ank_2"/>
    <property type="match status" value="5"/>
</dbReference>
<keyword evidence="7" id="KW-1185">Reference proteome</keyword>
<feature type="repeat" description="ANK" evidence="3">
    <location>
        <begin position="94"/>
        <end position="126"/>
    </location>
</feature>
<dbReference type="Gene3D" id="1.25.40.20">
    <property type="entry name" value="Ankyrin repeat-containing domain"/>
    <property type="match status" value="3"/>
</dbReference>
<dbReference type="SUPFAM" id="SSF48403">
    <property type="entry name" value="Ankyrin repeat"/>
    <property type="match status" value="2"/>
</dbReference>
<evidence type="ECO:0000256" key="3">
    <source>
        <dbReference type="PROSITE-ProRule" id="PRU00023"/>
    </source>
</evidence>
<dbReference type="PROSITE" id="PS50297">
    <property type="entry name" value="ANK_REP_REGION"/>
    <property type="match status" value="7"/>
</dbReference>
<sequence length="787" mass="87120">MDANMNDPPPPGRPGDEELPLIPLNERVKALSKLSLQSLGSVFDDVVDAGDDDVQGDKNGEKLGNLHKASLSGDEAEVKNILSKEPDLNLLDKSGRAPLHLAILGRHVKIIEMLLEAGADASCLDESQDAPLHTAVRTGDENIVGIFLRRDDSDANIKGHGSRTALHIAADLDKVSICKILMQHGASSDCLDDNNMTPLTQAVEKGSKNAVEFFFDEGRPNMHTARSRLSVMNNILYDVDSEGSTLLHLAVNSKSPEIVQLCLHNGAIIRQPKECDGSTAFHDACAQGSLEIVKIFASKDPKICRTTLIDSQGSTPLHLAALKNHSAVVQYLLEKGASIDPRDKLRRTPLFLAAGVGGTESVQVLINRGADVTVKDVDLRSCVRVAVGHTATMEVLMQKREAFRLITAKDITGFAPVHYAAKYGYLQIIKLFMDRNRSTTSVTSHALDTALHGAARYGWREIVKELLTGRNIRSINLKNNQGKTALHFACVEGHDTVVELLLTLGATVEKDHNDRTALHIAAKRGSKRCVKCILQHHPNCINLFDKNQNTALHLAGIQDYPDVVSHLLSYPEQEILMNNKNHNVLDAAFNAEKKSVLLAIAGHERWREVLTSSNPGHIAQMQKLVIKMPEVATRFMDQCITKDGNPDGEDYKITYDFTIIQGAPKPDEDSLMVLKSMLQHRRINCLTHPVCFMVMNQKWQTFGWKSLILNLILYLLFVIPLTVITIFTRANERQLCGVNNETTPRKEYINWDVPCSLKHPVIQFLQVIVVITAISHLIKEVVQFKKQ</sequence>
<feature type="transmembrane region" description="Helical" evidence="5">
    <location>
        <begin position="707"/>
        <end position="727"/>
    </location>
</feature>
<feature type="repeat" description="ANK" evidence="3">
    <location>
        <begin position="412"/>
        <end position="444"/>
    </location>
</feature>
<dbReference type="InterPro" id="IPR002110">
    <property type="entry name" value="Ankyrin_rpt"/>
</dbReference>
<protein>
    <submittedName>
        <fullName evidence="6">Transient receptor putative cation channel sub A member 1</fullName>
    </submittedName>
</protein>
<feature type="repeat" description="ANK" evidence="3">
    <location>
        <begin position="242"/>
        <end position="274"/>
    </location>
</feature>
<evidence type="ECO:0000256" key="4">
    <source>
        <dbReference type="SAM" id="MobiDB-lite"/>
    </source>
</evidence>
<proteinExistence type="predicted"/>
<evidence type="ECO:0000256" key="5">
    <source>
        <dbReference type="SAM" id="Phobius"/>
    </source>
</evidence>
<dbReference type="PANTHER" id="PTHR24123">
    <property type="entry name" value="ANKYRIN REPEAT-CONTAINING"/>
    <property type="match status" value="1"/>
</dbReference>
<dbReference type="AlphaFoldDB" id="A0A9W9Z3G3"/>
<feature type="repeat" description="ANK" evidence="3">
    <location>
        <begin position="312"/>
        <end position="344"/>
    </location>
</feature>